<sequence>MDFDQYANFALRPTMTYVNLKRACNIEAVMITICGKEAELPCNGNCSNCRYNGQGSRCSLYEMRL</sequence>
<gene>
    <name evidence="1" type="ORF">HMPREF1624_00305</name>
</gene>
<dbReference type="Proteomes" id="UP000018087">
    <property type="component" value="Unassembled WGS sequence"/>
</dbReference>
<organism evidence="1 2">
    <name type="scientific">Sporothrix schenckii (strain ATCC 58251 / de Perez 2211183)</name>
    <name type="common">Rose-picker's disease fungus</name>
    <dbReference type="NCBI Taxonomy" id="1391915"/>
    <lineage>
        <taxon>Eukaryota</taxon>
        <taxon>Fungi</taxon>
        <taxon>Dikarya</taxon>
        <taxon>Ascomycota</taxon>
        <taxon>Pezizomycotina</taxon>
        <taxon>Sordariomycetes</taxon>
        <taxon>Sordariomycetidae</taxon>
        <taxon>Ophiostomatales</taxon>
        <taxon>Ophiostomataceae</taxon>
        <taxon>Sporothrix</taxon>
    </lineage>
</organism>
<evidence type="ECO:0000313" key="1">
    <source>
        <dbReference type="EMBL" id="ERT02010.1"/>
    </source>
</evidence>
<accession>U7Q4S6</accession>
<dbReference type="AlphaFoldDB" id="U7Q4S6"/>
<evidence type="ECO:0000313" key="2">
    <source>
        <dbReference type="Proteomes" id="UP000018087"/>
    </source>
</evidence>
<proteinExistence type="predicted"/>
<dbReference type="EMBL" id="KI440842">
    <property type="protein sequence ID" value="ERT02010.1"/>
    <property type="molecule type" value="Genomic_DNA"/>
</dbReference>
<dbReference type="HOGENOM" id="CLU_2851207_0_0_1"/>
<protein>
    <submittedName>
        <fullName evidence="1">Uncharacterized protein</fullName>
    </submittedName>
</protein>
<keyword evidence="2" id="KW-1185">Reference proteome</keyword>
<name>U7Q4S6_SPOS1</name>
<reference evidence="2" key="1">
    <citation type="journal article" date="2014" name="Genome Announc.">
        <title>Genome sequence of the pathogenic fungus Sporothrix schenckii (ATCC 58251).</title>
        <authorList>
            <person name="Cuomo C.A."/>
            <person name="Rodriguez-Del Valle N."/>
            <person name="Perez-Sanchez L."/>
            <person name="Abouelleil A."/>
            <person name="Goldberg J."/>
            <person name="Young S."/>
            <person name="Zeng Q."/>
            <person name="Birren B.W."/>
        </authorList>
    </citation>
    <scope>NUCLEOTIDE SEQUENCE [LARGE SCALE GENOMIC DNA]</scope>
    <source>
        <strain evidence="2">ATCC 58251 / de Perez 2211183</strain>
    </source>
</reference>